<accession>A0ABM1VW40</accession>
<dbReference type="GeneID" id="118477961"/>
<gene>
    <name evidence="2" type="primary">LOC118477961</name>
</gene>
<dbReference type="InterPro" id="IPR029052">
    <property type="entry name" value="Metallo-depent_PP-like"/>
</dbReference>
<reference evidence="2" key="1">
    <citation type="submission" date="2025-08" db="UniProtKB">
        <authorList>
            <consortium name="RefSeq"/>
        </authorList>
    </citation>
    <scope>IDENTIFICATION</scope>
</reference>
<evidence type="ECO:0000313" key="2">
    <source>
        <dbReference type="RefSeq" id="XP_035826632.1"/>
    </source>
</evidence>
<organism evidence="1 2">
    <name type="scientific">Aplysia californica</name>
    <name type="common">California sea hare</name>
    <dbReference type="NCBI Taxonomy" id="6500"/>
    <lineage>
        <taxon>Eukaryota</taxon>
        <taxon>Metazoa</taxon>
        <taxon>Spiralia</taxon>
        <taxon>Lophotrochozoa</taxon>
        <taxon>Mollusca</taxon>
        <taxon>Gastropoda</taxon>
        <taxon>Heterobranchia</taxon>
        <taxon>Euthyneura</taxon>
        <taxon>Tectipleura</taxon>
        <taxon>Aplysiida</taxon>
        <taxon>Aplysioidea</taxon>
        <taxon>Aplysiidae</taxon>
        <taxon>Aplysia</taxon>
    </lineage>
</organism>
<evidence type="ECO:0000313" key="1">
    <source>
        <dbReference type="Proteomes" id="UP000694888"/>
    </source>
</evidence>
<dbReference type="SUPFAM" id="SSF56300">
    <property type="entry name" value="Metallo-dependent phosphatases"/>
    <property type="match status" value="1"/>
</dbReference>
<name>A0ABM1VW40_APLCA</name>
<protein>
    <submittedName>
        <fullName evidence="2">Serine/threonine-protein phosphatase with EF-hands 2-like</fullName>
    </submittedName>
</protein>
<dbReference type="RefSeq" id="XP_035826632.1">
    <property type="nucleotide sequence ID" value="XM_035970739.1"/>
</dbReference>
<sequence>MDQITKEANPDPEKLNELMFADNLAMMNSKTQLQKHTKQLNVRFEKYDMKIGVSTTEIMTAGHQTNWISASYNDDVLLPPQLLTVFSASGYYEENSNKGAYAKVMRQTNKVKIEQEPGVPEVQLVQYMAPSRGSRRLTFTERISHLERSALQNVKELILANQSCLEAEFAKLDPEETGEISACAWCQVMESVLALDVPWRMLRSRLVSSRARAGQQNVLYHSTFLERRASLRESMVSTWGLAGPVSSLRPSPPGSFLLFSIENTTYSQVILFCCL</sequence>
<dbReference type="Gene3D" id="3.60.21.10">
    <property type="match status" value="1"/>
</dbReference>
<keyword evidence="1" id="KW-1185">Reference proteome</keyword>
<dbReference type="Proteomes" id="UP000694888">
    <property type="component" value="Unplaced"/>
</dbReference>
<proteinExistence type="predicted"/>